<reference evidence="2" key="2">
    <citation type="submission" date="2023-05" db="EMBL/GenBank/DDBJ databases">
        <authorList>
            <person name="Fouks B."/>
        </authorList>
    </citation>
    <scope>NUCLEOTIDE SEQUENCE</scope>
    <source>
        <strain evidence="2">Stay&amp;Tobe</strain>
        <tissue evidence="2">Testes</tissue>
    </source>
</reference>
<feature type="transmembrane region" description="Helical" evidence="1">
    <location>
        <begin position="37"/>
        <end position="55"/>
    </location>
</feature>
<evidence type="ECO:0000313" key="2">
    <source>
        <dbReference type="EMBL" id="KAJ9591825.1"/>
    </source>
</evidence>
<feature type="non-terminal residue" evidence="2">
    <location>
        <position position="289"/>
    </location>
</feature>
<evidence type="ECO:0000256" key="1">
    <source>
        <dbReference type="SAM" id="Phobius"/>
    </source>
</evidence>
<accession>A0AAD8A469</accession>
<dbReference type="EMBL" id="JASPKZ010003856">
    <property type="protein sequence ID" value="KAJ9591825.1"/>
    <property type="molecule type" value="Genomic_DNA"/>
</dbReference>
<reference evidence="2" key="1">
    <citation type="journal article" date="2023" name="IScience">
        <title>Live-bearing cockroach genome reveals convergent evolutionary mechanisms linked to viviparity in insects and beyond.</title>
        <authorList>
            <person name="Fouks B."/>
            <person name="Harrison M.C."/>
            <person name="Mikhailova A.A."/>
            <person name="Marchal E."/>
            <person name="English S."/>
            <person name="Carruthers M."/>
            <person name="Jennings E.C."/>
            <person name="Chiamaka E.L."/>
            <person name="Frigard R.A."/>
            <person name="Pippel M."/>
            <person name="Attardo G.M."/>
            <person name="Benoit J.B."/>
            <person name="Bornberg-Bauer E."/>
            <person name="Tobe S.S."/>
        </authorList>
    </citation>
    <scope>NUCLEOTIDE SEQUENCE</scope>
    <source>
        <strain evidence="2">Stay&amp;Tobe</strain>
    </source>
</reference>
<keyword evidence="1" id="KW-1133">Transmembrane helix</keyword>
<comment type="caution">
    <text evidence="2">The sequence shown here is derived from an EMBL/GenBank/DDBJ whole genome shotgun (WGS) entry which is preliminary data.</text>
</comment>
<feature type="transmembrane region" description="Helical" evidence="1">
    <location>
        <begin position="257"/>
        <end position="279"/>
    </location>
</feature>
<dbReference type="Proteomes" id="UP001233999">
    <property type="component" value="Unassembled WGS sequence"/>
</dbReference>
<sequence length="289" mass="33507">MDISNSVKITIITSHICCILPFNTAQNLKHRINICNILQAVHCFVIFILLLTQFIRSFISWFQPEISLTLFFSGFSNALTCMFTYVTGVIISALYFEKLLNSFNNSLHPFQNYKSEFNKILKLQTIIPLIVGFILISVDFLSYVLSYDVSVIDVCTSCTYFMFIITIHLVDIQFVTFVVILKQCFRIINNKLLFLIKRSREILIVTNPTQGLSYQTLESPEIRLDTESISKKNTTVEIKILPNLHCGLRMLTKYVNAVYSAHALLHMLLIYCQLSFRLYHIFEIVLFYE</sequence>
<keyword evidence="1" id="KW-0472">Membrane</keyword>
<name>A0AAD8A469_DIPPU</name>
<feature type="transmembrane region" description="Helical" evidence="1">
    <location>
        <begin position="75"/>
        <end position="96"/>
    </location>
</feature>
<proteinExistence type="predicted"/>
<evidence type="ECO:0000313" key="3">
    <source>
        <dbReference type="Proteomes" id="UP001233999"/>
    </source>
</evidence>
<keyword evidence="3" id="KW-1185">Reference proteome</keyword>
<keyword evidence="1" id="KW-0812">Transmembrane</keyword>
<feature type="transmembrane region" description="Helical" evidence="1">
    <location>
        <begin position="159"/>
        <end position="181"/>
    </location>
</feature>
<dbReference type="AlphaFoldDB" id="A0AAD8A469"/>
<organism evidence="2 3">
    <name type="scientific">Diploptera punctata</name>
    <name type="common">Pacific beetle cockroach</name>
    <dbReference type="NCBI Taxonomy" id="6984"/>
    <lineage>
        <taxon>Eukaryota</taxon>
        <taxon>Metazoa</taxon>
        <taxon>Ecdysozoa</taxon>
        <taxon>Arthropoda</taxon>
        <taxon>Hexapoda</taxon>
        <taxon>Insecta</taxon>
        <taxon>Pterygota</taxon>
        <taxon>Neoptera</taxon>
        <taxon>Polyneoptera</taxon>
        <taxon>Dictyoptera</taxon>
        <taxon>Blattodea</taxon>
        <taxon>Blaberoidea</taxon>
        <taxon>Blaberidae</taxon>
        <taxon>Diplopterinae</taxon>
        <taxon>Diploptera</taxon>
    </lineage>
</organism>
<gene>
    <name evidence="2" type="ORF">L9F63_001642</name>
</gene>
<feature type="transmembrane region" description="Helical" evidence="1">
    <location>
        <begin position="126"/>
        <end position="147"/>
    </location>
</feature>
<protein>
    <submittedName>
        <fullName evidence="2">Uncharacterized protein</fullName>
    </submittedName>
</protein>